<evidence type="ECO:0000313" key="3">
    <source>
        <dbReference type="EMBL" id="GGY23930.1"/>
    </source>
</evidence>
<organism evidence="3 4">
    <name type="scientific">Rhodanobacter panaciterrae</name>
    <dbReference type="NCBI Taxonomy" id="490572"/>
    <lineage>
        <taxon>Bacteria</taxon>
        <taxon>Pseudomonadati</taxon>
        <taxon>Pseudomonadota</taxon>
        <taxon>Gammaproteobacteria</taxon>
        <taxon>Lysobacterales</taxon>
        <taxon>Rhodanobacteraceae</taxon>
        <taxon>Rhodanobacter</taxon>
    </lineage>
</organism>
<evidence type="ECO:0000256" key="1">
    <source>
        <dbReference type="SAM" id="Phobius"/>
    </source>
</evidence>
<dbReference type="InterPro" id="IPR052710">
    <property type="entry name" value="CAAX_protease"/>
</dbReference>
<accession>A0ABQ2ZVW1</accession>
<name>A0ABQ2ZVW1_9GAMM</name>
<dbReference type="RefSeq" id="WP_189440669.1">
    <property type="nucleotide sequence ID" value="NZ_BMXT01000001.1"/>
</dbReference>
<feature type="transmembrane region" description="Helical" evidence="1">
    <location>
        <begin position="170"/>
        <end position="190"/>
    </location>
</feature>
<feature type="domain" description="CAAX prenyl protease 2/Lysostaphin resistance protein A-like" evidence="2">
    <location>
        <begin position="172"/>
        <end position="263"/>
    </location>
</feature>
<comment type="caution">
    <text evidence="3">The sequence shown here is derived from an EMBL/GenBank/DDBJ whole genome shotgun (WGS) entry which is preliminary data.</text>
</comment>
<dbReference type="InterPro" id="IPR003675">
    <property type="entry name" value="Rce1/LyrA-like_dom"/>
</dbReference>
<evidence type="ECO:0000313" key="4">
    <source>
        <dbReference type="Proteomes" id="UP000621898"/>
    </source>
</evidence>
<keyword evidence="4" id="KW-1185">Reference proteome</keyword>
<feature type="transmembrane region" description="Helical" evidence="1">
    <location>
        <begin position="80"/>
        <end position="102"/>
    </location>
</feature>
<protein>
    <submittedName>
        <fullName evidence="3">Membrane protein</fullName>
    </submittedName>
</protein>
<dbReference type="PANTHER" id="PTHR36435">
    <property type="entry name" value="SLR1288 PROTEIN"/>
    <property type="match status" value="1"/>
</dbReference>
<dbReference type="PANTHER" id="PTHR36435:SF1">
    <property type="entry name" value="CAAX AMINO TERMINAL PROTEASE FAMILY PROTEIN"/>
    <property type="match status" value="1"/>
</dbReference>
<keyword evidence="1" id="KW-0812">Transmembrane</keyword>
<evidence type="ECO:0000259" key="2">
    <source>
        <dbReference type="Pfam" id="PF02517"/>
    </source>
</evidence>
<dbReference type="Pfam" id="PF02517">
    <property type="entry name" value="Rce1-like"/>
    <property type="match status" value="1"/>
</dbReference>
<dbReference type="Proteomes" id="UP000621898">
    <property type="component" value="Unassembled WGS sequence"/>
</dbReference>
<feature type="transmembrane region" description="Helical" evidence="1">
    <location>
        <begin position="225"/>
        <end position="243"/>
    </location>
</feature>
<proteinExistence type="predicted"/>
<reference evidence="4" key="1">
    <citation type="journal article" date="2019" name="Int. J. Syst. Evol. Microbiol.">
        <title>The Global Catalogue of Microorganisms (GCM) 10K type strain sequencing project: providing services to taxonomists for standard genome sequencing and annotation.</title>
        <authorList>
            <consortium name="The Broad Institute Genomics Platform"/>
            <consortium name="The Broad Institute Genome Sequencing Center for Infectious Disease"/>
            <person name="Wu L."/>
            <person name="Ma J."/>
        </authorList>
    </citation>
    <scope>NUCLEOTIDE SEQUENCE [LARGE SCALE GENOMIC DNA]</scope>
    <source>
        <strain evidence="4">KCTC 22232</strain>
    </source>
</reference>
<dbReference type="EMBL" id="BMXT01000001">
    <property type="protein sequence ID" value="GGY23930.1"/>
    <property type="molecule type" value="Genomic_DNA"/>
</dbReference>
<feature type="transmembrane region" description="Helical" evidence="1">
    <location>
        <begin position="250"/>
        <end position="271"/>
    </location>
</feature>
<keyword evidence="1" id="KW-0472">Membrane</keyword>
<gene>
    <name evidence="3" type="ORF">GCM10008098_16890</name>
</gene>
<feature type="transmembrane region" description="Helical" evidence="1">
    <location>
        <begin position="202"/>
        <end position="219"/>
    </location>
</feature>
<sequence>MEVICTEAAPLPPALPPSPAPLVHAQVPGLWAAAGLIATYFLLQIMTSTLLALIIGVIAALSHAGPNLDLAIPAAVEQPAMQALLVMLSLAVSAPVTLWLAYRKWPQLWSLAQPPGFGFALPRNLQFLALAMVAGLAVPLLGTWLTQLLAHGHAVTQDIQQLGGSTPLGLRLPLVLVVVSVGPLVEELLFRGVLLSALLQRRHAGWAAAISSLAFALVHLPGLQYQWYALPELALLALVLAWLRLRSGSIWPAVVAHGVNNLLAVAGWFVALNLPG</sequence>
<keyword evidence="1" id="KW-1133">Transmembrane helix</keyword>
<feature type="transmembrane region" description="Helical" evidence="1">
    <location>
        <begin position="127"/>
        <end position="150"/>
    </location>
</feature>